<name>A0A1I0YZD8_9FIRM</name>
<gene>
    <name evidence="5" type="ORF">SAMN05216249_11233</name>
</gene>
<keyword evidence="3" id="KW-0067">ATP-binding</keyword>
<dbReference type="GO" id="GO:0005524">
    <property type="term" value="F:ATP binding"/>
    <property type="evidence" value="ECO:0007669"/>
    <property type="project" value="UniProtKB-KW"/>
</dbReference>
<dbReference type="Pfam" id="PF00005">
    <property type="entry name" value="ABC_tran"/>
    <property type="match status" value="1"/>
</dbReference>
<reference evidence="5 6" key="1">
    <citation type="submission" date="2016-10" db="EMBL/GenBank/DDBJ databases">
        <authorList>
            <person name="de Groot N.N."/>
        </authorList>
    </citation>
    <scope>NUCLEOTIDE SEQUENCE [LARGE SCALE GENOMIC DNA]</scope>
    <source>
        <strain evidence="5 6">DSM 5522</strain>
    </source>
</reference>
<keyword evidence="1" id="KW-0813">Transport</keyword>
<dbReference type="SMART" id="SM00382">
    <property type="entry name" value="AAA"/>
    <property type="match status" value="1"/>
</dbReference>
<dbReference type="SUPFAM" id="SSF52540">
    <property type="entry name" value="P-loop containing nucleoside triphosphate hydrolases"/>
    <property type="match status" value="1"/>
</dbReference>
<dbReference type="InterPro" id="IPR017871">
    <property type="entry name" value="ABC_transporter-like_CS"/>
</dbReference>
<dbReference type="EMBL" id="FOJY01000012">
    <property type="protein sequence ID" value="SFB18724.1"/>
    <property type="molecule type" value="Genomic_DNA"/>
</dbReference>
<dbReference type="OrthoDB" id="9775135at2"/>
<dbReference type="PANTHER" id="PTHR42939">
    <property type="entry name" value="ABC TRANSPORTER ATP-BINDING PROTEIN ALBC-RELATED"/>
    <property type="match status" value="1"/>
</dbReference>
<dbReference type="Gene3D" id="3.40.50.300">
    <property type="entry name" value="P-loop containing nucleotide triphosphate hydrolases"/>
    <property type="match status" value="1"/>
</dbReference>
<dbReference type="RefSeq" id="WP_092872860.1">
    <property type="nucleotide sequence ID" value="NZ_FOJY01000012.1"/>
</dbReference>
<dbReference type="AlphaFoldDB" id="A0A1I0YZD8"/>
<accession>A0A1I0YZD8</accession>
<feature type="domain" description="ABC transporter" evidence="4">
    <location>
        <begin position="4"/>
        <end position="235"/>
    </location>
</feature>
<dbReference type="PROSITE" id="PS50893">
    <property type="entry name" value="ABC_TRANSPORTER_2"/>
    <property type="match status" value="1"/>
</dbReference>
<dbReference type="InterPro" id="IPR003439">
    <property type="entry name" value="ABC_transporter-like_ATP-bd"/>
</dbReference>
<dbReference type="STRING" id="1120918.SAMN05216249_11233"/>
<dbReference type="GO" id="GO:0016887">
    <property type="term" value="F:ATP hydrolysis activity"/>
    <property type="evidence" value="ECO:0007669"/>
    <property type="project" value="InterPro"/>
</dbReference>
<organism evidence="5 6">
    <name type="scientific">Acetitomaculum ruminis DSM 5522</name>
    <dbReference type="NCBI Taxonomy" id="1120918"/>
    <lineage>
        <taxon>Bacteria</taxon>
        <taxon>Bacillati</taxon>
        <taxon>Bacillota</taxon>
        <taxon>Clostridia</taxon>
        <taxon>Lachnospirales</taxon>
        <taxon>Lachnospiraceae</taxon>
        <taxon>Acetitomaculum</taxon>
    </lineage>
</organism>
<dbReference type="InterPro" id="IPR051782">
    <property type="entry name" value="ABC_Transporter_VariousFunc"/>
</dbReference>
<keyword evidence="2" id="KW-0547">Nucleotide-binding</keyword>
<keyword evidence="6" id="KW-1185">Reference proteome</keyword>
<dbReference type="Proteomes" id="UP000198838">
    <property type="component" value="Unassembled WGS sequence"/>
</dbReference>
<protein>
    <submittedName>
        <fullName evidence="5">ABC-type multidrug transport system, ATPase component</fullName>
    </submittedName>
</protein>
<evidence type="ECO:0000256" key="2">
    <source>
        <dbReference type="ARBA" id="ARBA00022741"/>
    </source>
</evidence>
<proteinExistence type="predicted"/>
<dbReference type="PROSITE" id="PS00211">
    <property type="entry name" value="ABC_TRANSPORTER_1"/>
    <property type="match status" value="1"/>
</dbReference>
<dbReference type="InterPro" id="IPR027417">
    <property type="entry name" value="P-loop_NTPase"/>
</dbReference>
<evidence type="ECO:0000313" key="5">
    <source>
        <dbReference type="EMBL" id="SFB18724.1"/>
    </source>
</evidence>
<evidence type="ECO:0000259" key="4">
    <source>
        <dbReference type="PROSITE" id="PS50893"/>
    </source>
</evidence>
<dbReference type="PANTHER" id="PTHR42939:SF1">
    <property type="entry name" value="ABC TRANSPORTER ATP-BINDING PROTEIN ALBC-RELATED"/>
    <property type="match status" value="1"/>
</dbReference>
<evidence type="ECO:0000256" key="3">
    <source>
        <dbReference type="ARBA" id="ARBA00022840"/>
    </source>
</evidence>
<evidence type="ECO:0000256" key="1">
    <source>
        <dbReference type="ARBA" id="ARBA00022448"/>
    </source>
</evidence>
<sequence>MNCLKVLDLNKKYGKKEALKNVNITLTPGIYGLLGSNGAGKSTLLKILTLTLSKSSGEIYWNEEKIKTGLKGNCNYLRSLSYLPQNQALYPDFTAYEYLDYIASLKEIPKEKIKNEIEKVLKDVELWENAHQKIKIFSGGMKQRLMIAQSMMNTPAIILLDEPTTGLDPRQRMILKGLLVKISKETIVLLSTHIVSDIEALANQVILINHGEIIKTMAPEELVDEMYKKVGGQVSEEGFLSDLEKAYLYFCREEGLDNGGNEKN</sequence>
<dbReference type="InterPro" id="IPR003593">
    <property type="entry name" value="AAA+_ATPase"/>
</dbReference>
<evidence type="ECO:0000313" key="6">
    <source>
        <dbReference type="Proteomes" id="UP000198838"/>
    </source>
</evidence>